<evidence type="ECO:0000256" key="1">
    <source>
        <dbReference type="SAM" id="Phobius"/>
    </source>
</evidence>
<sequence>MTEKKENPTRNQPLYIAACFYRLITIICFLHNTTFLYIKKYKQLNSIVKNQEIVVKTKLD</sequence>
<name>A0A8D3WYJ9_PRIMW</name>
<protein>
    <submittedName>
        <fullName evidence="2">Uncharacterized protein</fullName>
    </submittedName>
</protein>
<reference evidence="2 3" key="1">
    <citation type="journal article" date="2011" name="J. Bacteriol.">
        <title>Complete genome sequence of the industrial strain Bacillus megaterium WSH-002.</title>
        <authorList>
            <person name="Liu L."/>
            <person name="Li Y."/>
            <person name="Zhang J."/>
            <person name="Zou W."/>
            <person name="Zhou Z."/>
            <person name="Liu J."/>
            <person name="Li X."/>
            <person name="Wang L."/>
            <person name="Chen J."/>
        </authorList>
    </citation>
    <scope>NUCLEOTIDE SEQUENCE [LARGE SCALE GENOMIC DNA]</scope>
    <source>
        <strain evidence="2 3">WSH-002</strain>
    </source>
</reference>
<dbReference type="Proteomes" id="UP000001283">
    <property type="component" value="Chromosome"/>
</dbReference>
<accession>A0A8D3WYJ9</accession>
<keyword evidence="1" id="KW-1133">Transmembrane helix</keyword>
<feature type="transmembrane region" description="Helical" evidence="1">
    <location>
        <begin position="14"/>
        <end position="38"/>
    </location>
</feature>
<dbReference type="AlphaFoldDB" id="A0A8D3WYJ9"/>
<keyword evidence="1" id="KW-0472">Membrane</keyword>
<evidence type="ECO:0000313" key="3">
    <source>
        <dbReference type="Proteomes" id="UP000001283"/>
    </source>
</evidence>
<proteinExistence type="predicted"/>
<dbReference type="KEGG" id="bmh:BMWSH_2126"/>
<keyword evidence="1" id="KW-0812">Transmembrane</keyword>
<evidence type="ECO:0000313" key="2">
    <source>
        <dbReference type="EMBL" id="AEN89008.1"/>
    </source>
</evidence>
<dbReference type="EMBL" id="CP003017">
    <property type="protein sequence ID" value="AEN89008.1"/>
    <property type="molecule type" value="Genomic_DNA"/>
</dbReference>
<organism evidence="2 3">
    <name type="scientific">Priestia megaterium (strain WSH-002)</name>
    <name type="common">Bacillus megaterium</name>
    <dbReference type="NCBI Taxonomy" id="1006007"/>
    <lineage>
        <taxon>Bacteria</taxon>
        <taxon>Bacillati</taxon>
        <taxon>Bacillota</taxon>
        <taxon>Bacilli</taxon>
        <taxon>Bacillales</taxon>
        <taxon>Bacillaceae</taxon>
        <taxon>Priestia</taxon>
    </lineage>
</organism>
<gene>
    <name evidence="2" type="ORF">BMWSH_2126</name>
</gene>